<keyword evidence="5 6" id="KW-0472">Membrane</keyword>
<feature type="transmembrane region" description="Helical" evidence="6">
    <location>
        <begin position="359"/>
        <end position="381"/>
    </location>
</feature>
<dbReference type="Gene3D" id="1.20.81.30">
    <property type="entry name" value="Type II secretion system (T2SS), domain F"/>
    <property type="match status" value="1"/>
</dbReference>
<protein>
    <recommendedName>
        <fullName evidence="7">Type II secretion system protein GspF domain-containing protein</fullName>
    </recommendedName>
</protein>
<dbReference type="Pfam" id="PF00482">
    <property type="entry name" value="T2SSF"/>
    <property type="match status" value="1"/>
</dbReference>
<feature type="domain" description="Type II secretion system protein GspF" evidence="7">
    <location>
        <begin position="71"/>
        <end position="176"/>
    </location>
</feature>
<reference evidence="8" key="1">
    <citation type="submission" date="2017-01" db="EMBL/GenBank/DDBJ databases">
        <title>Complete nucleotide sequence of an IncP-2 blaVIM-2-harboring megaplasmid from Pseudomonas aeruginosa.</title>
        <authorList>
            <person name="Botelho J."/>
            <person name="Grosso F."/>
            <person name="Mabrouk A."/>
            <person name="Peixe L."/>
        </authorList>
    </citation>
    <scope>NUCLEOTIDE SEQUENCE</scope>
    <source>
        <strain evidence="8">FFUP_PS_37</strain>
        <plasmid evidence="8">pJB37</plasmid>
    </source>
</reference>
<evidence type="ECO:0000256" key="1">
    <source>
        <dbReference type="ARBA" id="ARBA00004651"/>
    </source>
</evidence>
<evidence type="ECO:0000259" key="7">
    <source>
        <dbReference type="Pfam" id="PF00482"/>
    </source>
</evidence>
<evidence type="ECO:0000256" key="2">
    <source>
        <dbReference type="ARBA" id="ARBA00022475"/>
    </source>
</evidence>
<feature type="transmembrane region" description="Helical" evidence="6">
    <location>
        <begin position="201"/>
        <end position="229"/>
    </location>
</feature>
<proteinExistence type="predicted"/>
<keyword evidence="3 6" id="KW-0812">Transmembrane</keyword>
<evidence type="ECO:0000313" key="8">
    <source>
        <dbReference type="EMBL" id="ARD70247.1"/>
    </source>
</evidence>
<dbReference type="EMBL" id="KY494864">
    <property type="protein sequence ID" value="ARD70247.1"/>
    <property type="molecule type" value="Genomic_DNA"/>
</dbReference>
<dbReference type="InterPro" id="IPR018076">
    <property type="entry name" value="T2SS_GspF_dom"/>
</dbReference>
<keyword evidence="2" id="KW-1003">Cell membrane</keyword>
<evidence type="ECO:0000256" key="4">
    <source>
        <dbReference type="ARBA" id="ARBA00022989"/>
    </source>
</evidence>
<sequence>MAMAYYQLKYLGESGGVVSVGVEAETKEQAIAMSGIPESVIHSVAVDHLGGIKSALFDKKFPLVEQVLMLSAIASKISSGKTFGKAVQESVNYKALKITFAQIDACQTPKEYLSLLRFDETAVLLAEAGDKTGRLPDALNRASKAIAERLAAKKEFSALMKKAMINACFGLGFIIGIPLWAGGTIHDFIHVQRLDLQLNSLSQLILLLHTVYTEYLYVLLGIAAGIYVFRARVWEMVRNLPGFSFLNERNKVRMGLEFVQTYQLLLSSGFTNPQSFKFMMQRSRGRAHSLYQEAHARLVEGRELSDVFDNPEWPPLITQNLQGFDNQSPAGRDNVLSNMADALKAYYLRHSEKVAQMSSVIGFSMMLLTIMMFAIGFYLPIINLASAMR</sequence>
<feature type="transmembrane region" description="Helical" evidence="6">
    <location>
        <begin position="163"/>
        <end position="181"/>
    </location>
</feature>
<evidence type="ECO:0000256" key="5">
    <source>
        <dbReference type="ARBA" id="ARBA00023136"/>
    </source>
</evidence>
<keyword evidence="4 6" id="KW-1133">Transmembrane helix</keyword>
<comment type="subcellular location">
    <subcellularLocation>
        <location evidence="1">Cell membrane</location>
        <topology evidence="1">Multi-pass membrane protein</topology>
    </subcellularLocation>
</comment>
<dbReference type="GO" id="GO:0005886">
    <property type="term" value="C:plasma membrane"/>
    <property type="evidence" value="ECO:0007669"/>
    <property type="project" value="UniProtKB-SubCell"/>
</dbReference>
<dbReference type="InterPro" id="IPR042094">
    <property type="entry name" value="T2SS_GspF_sf"/>
</dbReference>
<organism evidence="8">
    <name type="scientific">Pseudomonas aeruginosa</name>
    <dbReference type="NCBI Taxonomy" id="287"/>
    <lineage>
        <taxon>Bacteria</taxon>
        <taxon>Pseudomonadati</taxon>
        <taxon>Pseudomonadota</taxon>
        <taxon>Gammaproteobacteria</taxon>
        <taxon>Pseudomonadales</taxon>
        <taxon>Pseudomonadaceae</taxon>
        <taxon>Pseudomonas</taxon>
    </lineage>
</organism>
<evidence type="ECO:0000256" key="6">
    <source>
        <dbReference type="SAM" id="Phobius"/>
    </source>
</evidence>
<dbReference type="AlphaFoldDB" id="A0A1V0M5T6"/>
<accession>A0A1V0M5T6</accession>
<evidence type="ECO:0000256" key="3">
    <source>
        <dbReference type="ARBA" id="ARBA00022692"/>
    </source>
</evidence>
<name>A0A1V0M5T6_PSEAI</name>
<keyword evidence="8" id="KW-0614">Plasmid</keyword>
<geneLocation type="plasmid" evidence="8">
    <name>pJB37</name>
</geneLocation>